<dbReference type="Gene3D" id="3.20.20.150">
    <property type="entry name" value="Divalent-metal-dependent TIM barrel enzymes"/>
    <property type="match status" value="1"/>
</dbReference>
<dbReference type="PANTHER" id="PTHR12110">
    <property type="entry name" value="HYDROXYPYRUVATE ISOMERASE"/>
    <property type="match status" value="1"/>
</dbReference>
<protein>
    <submittedName>
        <fullName evidence="2">Sugar phosphate isomerase/epimerase</fullName>
    </submittedName>
</protein>
<evidence type="ECO:0000313" key="3">
    <source>
        <dbReference type="Proteomes" id="UP000253314"/>
    </source>
</evidence>
<evidence type="ECO:0000313" key="2">
    <source>
        <dbReference type="EMBL" id="RBW69719.1"/>
    </source>
</evidence>
<dbReference type="OrthoDB" id="2063291at2"/>
<accession>A0A366XY76</accession>
<dbReference type="InterPro" id="IPR036237">
    <property type="entry name" value="Xyl_isomerase-like_sf"/>
</dbReference>
<dbReference type="AlphaFoldDB" id="A0A366XY76"/>
<keyword evidence="2" id="KW-0413">Isomerase</keyword>
<name>A0A366XY76_9BACI</name>
<dbReference type="Pfam" id="PF01261">
    <property type="entry name" value="AP_endonuc_2"/>
    <property type="match status" value="1"/>
</dbReference>
<organism evidence="2 3">
    <name type="scientific">Bacillus taeanensis</name>
    <dbReference type="NCBI Taxonomy" id="273032"/>
    <lineage>
        <taxon>Bacteria</taxon>
        <taxon>Bacillati</taxon>
        <taxon>Bacillota</taxon>
        <taxon>Bacilli</taxon>
        <taxon>Bacillales</taxon>
        <taxon>Bacillaceae</taxon>
        <taxon>Bacillus</taxon>
    </lineage>
</organism>
<proteinExistence type="predicted"/>
<feature type="domain" description="Xylose isomerase-like TIM barrel" evidence="1">
    <location>
        <begin position="24"/>
        <end position="255"/>
    </location>
</feature>
<dbReference type="EMBL" id="QOCW01000008">
    <property type="protein sequence ID" value="RBW69719.1"/>
    <property type="molecule type" value="Genomic_DNA"/>
</dbReference>
<dbReference type="GO" id="GO:0016853">
    <property type="term" value="F:isomerase activity"/>
    <property type="evidence" value="ECO:0007669"/>
    <property type="project" value="UniProtKB-KW"/>
</dbReference>
<gene>
    <name evidence="2" type="ORF">DS031_09275</name>
</gene>
<keyword evidence="3" id="KW-1185">Reference proteome</keyword>
<reference evidence="2 3" key="1">
    <citation type="submission" date="2018-07" db="EMBL/GenBank/DDBJ databases">
        <title>Lottiidibacillus patelloidae gen. nov., sp. nov., isolated from the intestinal tract of a marine limpet and the reclassification of B. taeanensis BH030017T, B. algicola KMM 3737T and B. hwajinpoensis SW-72T as genus Lottiidibacillus.</title>
        <authorList>
            <person name="Liu R."/>
            <person name="Huang Z."/>
        </authorList>
    </citation>
    <scope>NUCLEOTIDE SEQUENCE [LARGE SCALE GENOMIC DNA]</scope>
    <source>
        <strain evidence="2 3">BH030017</strain>
    </source>
</reference>
<dbReference type="RefSeq" id="WP_113805801.1">
    <property type="nucleotide sequence ID" value="NZ_QOCW01000008.1"/>
</dbReference>
<dbReference type="PANTHER" id="PTHR12110:SF21">
    <property type="entry name" value="XYLOSE ISOMERASE-LIKE TIM BARREL DOMAIN-CONTAINING PROTEIN"/>
    <property type="match status" value="1"/>
</dbReference>
<dbReference type="Proteomes" id="UP000253314">
    <property type="component" value="Unassembled WGS sequence"/>
</dbReference>
<evidence type="ECO:0000259" key="1">
    <source>
        <dbReference type="Pfam" id="PF01261"/>
    </source>
</evidence>
<sequence>MSVGVLAHLFGKLPYKELAYKIGSYGFNHVQLALWKALNNYDFSKAGLLSPGLAEDIAEEFDKHDVSISVLACYLHLFERDEERRRENIERFKELLRYARCFGSHIIAAEVGKLPNNDFNEHDWITLKATIEELVEEAEKWGVYIGLEPANEHLIGTAASLNQMLSEVPSSHLGVVLDPGNLLTTENFYEQDRVIEEAFGLLGNRIVACHAKDRILGGNGQIQTVPPGQGQMNYPLYLKLLEQYKPQARIIMEAAKEHQMVDCKHYIEKICNSVVNSSI</sequence>
<dbReference type="InterPro" id="IPR013022">
    <property type="entry name" value="Xyl_isomerase-like_TIM-brl"/>
</dbReference>
<dbReference type="SUPFAM" id="SSF51658">
    <property type="entry name" value="Xylose isomerase-like"/>
    <property type="match status" value="1"/>
</dbReference>
<dbReference type="InterPro" id="IPR050312">
    <property type="entry name" value="IolE/XylAMocC-like"/>
</dbReference>
<comment type="caution">
    <text evidence="2">The sequence shown here is derived from an EMBL/GenBank/DDBJ whole genome shotgun (WGS) entry which is preliminary data.</text>
</comment>